<protein>
    <submittedName>
        <fullName evidence="5">Spore germination protein</fullName>
    </submittedName>
</protein>
<dbReference type="GO" id="GO:0009847">
    <property type="term" value="P:spore germination"/>
    <property type="evidence" value="ECO:0007669"/>
    <property type="project" value="InterPro"/>
</dbReference>
<keyword evidence="2 4" id="KW-0472">Membrane</keyword>
<evidence type="ECO:0000313" key="6">
    <source>
        <dbReference type="Proteomes" id="UP000250369"/>
    </source>
</evidence>
<proteinExistence type="inferred from homology"/>
<dbReference type="PANTHER" id="PTHR22550">
    <property type="entry name" value="SPORE GERMINATION PROTEIN"/>
    <property type="match status" value="1"/>
</dbReference>
<gene>
    <name evidence="5" type="ORF">DQG23_35100</name>
</gene>
<feature type="transmembrane region" description="Helical" evidence="4">
    <location>
        <begin position="413"/>
        <end position="434"/>
    </location>
</feature>
<dbReference type="InterPro" id="IPR050768">
    <property type="entry name" value="UPF0353/GerABKA_families"/>
</dbReference>
<feature type="transmembrane region" description="Helical" evidence="4">
    <location>
        <begin position="446"/>
        <end position="469"/>
    </location>
</feature>
<dbReference type="GO" id="GO:0016020">
    <property type="term" value="C:membrane"/>
    <property type="evidence" value="ECO:0007669"/>
    <property type="project" value="InterPro"/>
</dbReference>
<comment type="caution">
    <text evidence="5">The sequence shown here is derived from an EMBL/GenBank/DDBJ whole genome shotgun (WGS) entry which is preliminary data.</text>
</comment>
<evidence type="ECO:0000256" key="2">
    <source>
        <dbReference type="ARBA" id="ARBA00023136"/>
    </source>
</evidence>
<keyword evidence="4" id="KW-1133">Transmembrane helix</keyword>
<evidence type="ECO:0000256" key="3">
    <source>
        <dbReference type="SAM" id="MobiDB-lite"/>
    </source>
</evidence>
<dbReference type="Proteomes" id="UP000250369">
    <property type="component" value="Unassembled WGS sequence"/>
</dbReference>
<dbReference type="PANTHER" id="PTHR22550:SF5">
    <property type="entry name" value="LEUCINE ZIPPER PROTEIN 4"/>
    <property type="match status" value="1"/>
</dbReference>
<name>A0A329LWP4_9BACL</name>
<feature type="region of interest" description="Disordered" evidence="3">
    <location>
        <begin position="1"/>
        <end position="32"/>
    </location>
</feature>
<accession>A0A329LWP4</accession>
<keyword evidence="6" id="KW-1185">Reference proteome</keyword>
<feature type="transmembrane region" description="Helical" evidence="4">
    <location>
        <begin position="390"/>
        <end position="407"/>
    </location>
</feature>
<evidence type="ECO:0000313" key="5">
    <source>
        <dbReference type="EMBL" id="RAV12154.1"/>
    </source>
</evidence>
<dbReference type="EMBL" id="QMFB01000034">
    <property type="protein sequence ID" value="RAV12154.1"/>
    <property type="molecule type" value="Genomic_DNA"/>
</dbReference>
<keyword evidence="4" id="KW-0812">Transmembrane</keyword>
<evidence type="ECO:0000256" key="1">
    <source>
        <dbReference type="ARBA" id="ARBA00005278"/>
    </source>
</evidence>
<comment type="similarity">
    <text evidence="1">Belongs to the GerABKA family.</text>
</comment>
<sequence>MDKLARMIRKKFQRPSPASLSGGPTDKQPGEAEKLNPVLHESLRHIKEAVGFSTDLIVREIRIGAAGTVKTGIVYTEGMADKDLINRFLDALMLHSKETVLPRNETDDGNTMTVLKQFILTLGDIQEIRDYRSAFSSILSGDTVILVDGYDYGFAAGTKGIDDRGVQEASVQTVVRGPRESFSENIRKNTALIRRKINNPNLWLESMSIGRVTRTQVAVMYVKGIANDKIVEEIRTRLKRIDIDGIFETGNIEELIQDETITPFPTIYNTERPDTVAANLLEGRIAILVDGTPVVLVAPVVFTQFLQSSEDYYQRSDFGLIRLLRLVAFFITLLAPSLYISVTTFHQEMLPTTLMMSIAAQRERVPFPAAVEAFLMEFTFELLREAGIRMPRAVGPAISIVGALVLGEAAVRAGLVSSAMVIVVSITAISSFILPTFSMSIPVRILRFLLMGLAASFGLFGVFVGLILLNLHLCSLRSFGVPYMAPMAPLISADQKDTILRMPLWALRTRPRLISGQNTVRQQTPPPGPDQEKK</sequence>
<dbReference type="AlphaFoldDB" id="A0A329LWP4"/>
<evidence type="ECO:0000256" key="4">
    <source>
        <dbReference type="SAM" id="Phobius"/>
    </source>
</evidence>
<feature type="compositionally biased region" description="Basic residues" evidence="3">
    <location>
        <begin position="1"/>
        <end position="13"/>
    </location>
</feature>
<dbReference type="PIRSF" id="PIRSF005690">
    <property type="entry name" value="GerBA"/>
    <property type="match status" value="1"/>
</dbReference>
<dbReference type="OrthoDB" id="1726708at2"/>
<reference evidence="5 6" key="1">
    <citation type="journal article" date="2009" name="Int. J. Syst. Evol. Microbiol.">
        <title>Paenibacillus contaminans sp. nov., isolated from a contaminated laboratory plate.</title>
        <authorList>
            <person name="Chou J.H."/>
            <person name="Lee J.H."/>
            <person name="Lin M.C."/>
            <person name="Chang P.S."/>
            <person name="Arun A.B."/>
            <person name="Young C.C."/>
            <person name="Chen W.M."/>
        </authorList>
    </citation>
    <scope>NUCLEOTIDE SEQUENCE [LARGE SCALE GENOMIC DNA]</scope>
    <source>
        <strain evidence="5 6">CKOBP-6</strain>
    </source>
</reference>
<dbReference type="RefSeq" id="WP_113035701.1">
    <property type="nucleotide sequence ID" value="NZ_QMFB01000034.1"/>
</dbReference>
<dbReference type="InterPro" id="IPR004995">
    <property type="entry name" value="Spore_Ger"/>
</dbReference>
<feature type="transmembrane region" description="Helical" evidence="4">
    <location>
        <begin position="323"/>
        <end position="345"/>
    </location>
</feature>
<dbReference type="Pfam" id="PF03323">
    <property type="entry name" value="GerA"/>
    <property type="match status" value="1"/>
</dbReference>
<organism evidence="5 6">
    <name type="scientific">Paenibacillus contaminans</name>
    <dbReference type="NCBI Taxonomy" id="450362"/>
    <lineage>
        <taxon>Bacteria</taxon>
        <taxon>Bacillati</taxon>
        <taxon>Bacillota</taxon>
        <taxon>Bacilli</taxon>
        <taxon>Bacillales</taxon>
        <taxon>Paenibacillaceae</taxon>
        <taxon>Paenibacillus</taxon>
    </lineage>
</organism>